<dbReference type="EMBL" id="JAPFFF010000057">
    <property type="protein sequence ID" value="KAK8838056.1"/>
    <property type="molecule type" value="Genomic_DNA"/>
</dbReference>
<proteinExistence type="predicted"/>
<name>A0ABR2GWM0_9EUKA</name>
<comment type="caution">
    <text evidence="2">The sequence shown here is derived from an EMBL/GenBank/DDBJ whole genome shotgun (WGS) entry which is preliminary data.</text>
</comment>
<gene>
    <name evidence="2" type="ORF">M9Y10_036006</name>
</gene>
<keyword evidence="3" id="KW-1185">Reference proteome</keyword>
<sequence>MKIYAPELIDHTDESSSISSDDEETNEIKQEKELDPSPQKYLYQILDQINEIHNRISNLEMKRGASGDILGQIKDHLQEFNSTISCIEKQKGVSGDILGTIFVQLHELNSKILFLEKQKGVLGDNSEEPENK</sequence>
<feature type="compositionally biased region" description="Basic and acidic residues" evidence="1">
    <location>
        <begin position="26"/>
        <end position="35"/>
    </location>
</feature>
<dbReference type="Proteomes" id="UP001470230">
    <property type="component" value="Unassembled WGS sequence"/>
</dbReference>
<reference evidence="2 3" key="1">
    <citation type="submission" date="2024-04" db="EMBL/GenBank/DDBJ databases">
        <title>Tritrichomonas musculus Genome.</title>
        <authorList>
            <person name="Alves-Ferreira E."/>
            <person name="Grigg M."/>
            <person name="Lorenzi H."/>
            <person name="Galac M."/>
        </authorList>
    </citation>
    <scope>NUCLEOTIDE SEQUENCE [LARGE SCALE GENOMIC DNA]</scope>
    <source>
        <strain evidence="2 3">EAF2021</strain>
    </source>
</reference>
<accession>A0ABR2GWM0</accession>
<evidence type="ECO:0000313" key="3">
    <source>
        <dbReference type="Proteomes" id="UP001470230"/>
    </source>
</evidence>
<evidence type="ECO:0000256" key="1">
    <source>
        <dbReference type="SAM" id="MobiDB-lite"/>
    </source>
</evidence>
<organism evidence="2 3">
    <name type="scientific">Tritrichomonas musculus</name>
    <dbReference type="NCBI Taxonomy" id="1915356"/>
    <lineage>
        <taxon>Eukaryota</taxon>
        <taxon>Metamonada</taxon>
        <taxon>Parabasalia</taxon>
        <taxon>Tritrichomonadida</taxon>
        <taxon>Tritrichomonadidae</taxon>
        <taxon>Tritrichomonas</taxon>
    </lineage>
</organism>
<protein>
    <submittedName>
        <fullName evidence="2">Uncharacterized protein</fullName>
    </submittedName>
</protein>
<evidence type="ECO:0000313" key="2">
    <source>
        <dbReference type="EMBL" id="KAK8838056.1"/>
    </source>
</evidence>
<feature type="region of interest" description="Disordered" evidence="1">
    <location>
        <begin position="1"/>
        <end position="36"/>
    </location>
</feature>